<dbReference type="EMBL" id="CP045484">
    <property type="protein sequence ID" value="QGR16561.1"/>
    <property type="molecule type" value="Genomic_DNA"/>
</dbReference>
<dbReference type="InterPro" id="IPR012341">
    <property type="entry name" value="6hp_glycosidase-like_sf"/>
</dbReference>
<dbReference type="EMBL" id="JACHFY010000043">
    <property type="protein sequence ID" value="MBB5255117.1"/>
    <property type="molecule type" value="Genomic_DNA"/>
</dbReference>
<dbReference type="PANTHER" id="PTHR12654">
    <property type="entry name" value="BILE ACID BETA-GLUCOSIDASE-RELATED"/>
    <property type="match status" value="1"/>
</dbReference>
<name>A0A650CFC4_SULOH</name>
<dbReference type="KEGG" id="soh:D1869_04640"/>
<dbReference type="Pfam" id="PF12215">
    <property type="entry name" value="Glyco_hydr_116N"/>
    <property type="match status" value="1"/>
</dbReference>
<dbReference type="InterPro" id="IPR052566">
    <property type="entry name" value="Non-lysos_glucosylceramidase"/>
</dbReference>
<dbReference type="Proteomes" id="UP000582213">
    <property type="component" value="Unassembled WGS sequence"/>
</dbReference>
<evidence type="ECO:0000259" key="1">
    <source>
        <dbReference type="Pfam" id="PF04685"/>
    </source>
</evidence>
<organism evidence="4 5">
    <name type="scientific">Sulfurisphaera ohwakuensis</name>
    <dbReference type="NCBI Taxonomy" id="69656"/>
    <lineage>
        <taxon>Archaea</taxon>
        <taxon>Thermoproteota</taxon>
        <taxon>Thermoprotei</taxon>
        <taxon>Sulfolobales</taxon>
        <taxon>Sulfolobaceae</taxon>
        <taxon>Sulfurisphaera</taxon>
    </lineage>
</organism>
<reference evidence="4 5" key="1">
    <citation type="submission" date="2019-10" db="EMBL/GenBank/DDBJ databases">
        <title>Genome Sequences from Six Type Strain Members of the Archaeal Family Sulfolobaceae: Acidianus ambivalens, Acidianus infernus, Metallosphaera prunae, Stygiolobus azoricus, Sulfolobus metallicus, and Sulfurisphaera ohwakuensis.</title>
        <authorList>
            <person name="Counts J.A."/>
            <person name="Kelly R.M."/>
        </authorList>
    </citation>
    <scope>NUCLEOTIDE SEQUENCE [LARGE SCALE GENOMIC DNA]</scope>
    <source>
        <strain evidence="4 5">TA-1</strain>
    </source>
</reference>
<proteinExistence type="predicted"/>
<feature type="domain" description="Glycosyl-hydrolase family 116 N-terminal" evidence="2">
    <location>
        <begin position="12"/>
        <end position="292"/>
    </location>
</feature>
<dbReference type="OrthoDB" id="43766at2157"/>
<reference evidence="3 6" key="2">
    <citation type="submission" date="2020-08" db="EMBL/GenBank/DDBJ databases">
        <title>Genomic Encyclopedia of Type Strains, Phase IV (KMG-IV): sequencing the most valuable type-strain genomes for metagenomic binning, comparative biology and taxonomic classification.</title>
        <authorList>
            <person name="Goeker M."/>
        </authorList>
    </citation>
    <scope>NUCLEOTIDE SEQUENCE [LARGE SCALE GENOMIC DNA]</scope>
    <source>
        <strain evidence="3 6">DSM 12421</strain>
    </source>
</reference>
<feature type="domain" description="Glycosyl-hydrolase family 116 catalytic region" evidence="1">
    <location>
        <begin position="334"/>
        <end position="670"/>
    </location>
</feature>
<protein>
    <submittedName>
        <fullName evidence="3">Uncharacterized protein (DUF608 family)</fullName>
    </submittedName>
</protein>
<keyword evidence="5" id="KW-1185">Reference proteome</keyword>
<evidence type="ECO:0000313" key="5">
    <source>
        <dbReference type="Proteomes" id="UP000427373"/>
    </source>
</evidence>
<dbReference type="GeneID" id="42800506"/>
<dbReference type="GO" id="GO:0005975">
    <property type="term" value="P:carbohydrate metabolic process"/>
    <property type="evidence" value="ECO:0007669"/>
    <property type="project" value="InterPro"/>
</dbReference>
<dbReference type="InterPro" id="IPR024462">
    <property type="entry name" value="GH116_N"/>
</dbReference>
<evidence type="ECO:0000259" key="2">
    <source>
        <dbReference type="Pfam" id="PF12215"/>
    </source>
</evidence>
<accession>A0A650CFC4</accession>
<dbReference type="InterPro" id="IPR008928">
    <property type="entry name" value="6-hairpin_glycosidase_sf"/>
</dbReference>
<dbReference type="AlphaFoldDB" id="A0A650CFC4"/>
<dbReference type="RefSeq" id="WP_156014118.1">
    <property type="nucleotide sequence ID" value="NZ_CP045484.1"/>
</dbReference>
<evidence type="ECO:0000313" key="6">
    <source>
        <dbReference type="Proteomes" id="UP000582213"/>
    </source>
</evidence>
<dbReference type="PANTHER" id="PTHR12654:SF0">
    <property type="entry name" value="NON-LYSOSOMAL GLUCOSYLCERAMIDASE"/>
    <property type="match status" value="1"/>
</dbReference>
<dbReference type="GO" id="GO:0008422">
    <property type="term" value="F:beta-glucosidase activity"/>
    <property type="evidence" value="ECO:0007669"/>
    <property type="project" value="TreeGrafter"/>
</dbReference>
<dbReference type="SUPFAM" id="SSF48208">
    <property type="entry name" value="Six-hairpin glycosidases"/>
    <property type="match status" value="1"/>
</dbReference>
<dbReference type="Proteomes" id="UP000427373">
    <property type="component" value="Chromosome"/>
</dbReference>
<evidence type="ECO:0000313" key="3">
    <source>
        <dbReference type="EMBL" id="MBB5255117.1"/>
    </source>
</evidence>
<evidence type="ECO:0000313" key="4">
    <source>
        <dbReference type="EMBL" id="QGR16561.1"/>
    </source>
</evidence>
<dbReference type="Gene3D" id="1.50.10.10">
    <property type="match status" value="1"/>
</dbReference>
<dbReference type="InterPro" id="IPR006775">
    <property type="entry name" value="GH116_catalytic"/>
</dbReference>
<sequence>MVYLTSNDKEVGVPLGGIGAGKIEISNKGRMINLTIANNWSFPLKEMLGFHIFILPNDSEPFFLQSDLIFLDLNKFAVPLEYEGKYPFARIKGVKNSVKAELEVFSALIPENLHDSSLPAVGISVKVSGSISGLIAISMSNITGISKIGRYNEGLKNGVRMKNAKANDFDPYNGEIVLVAERPKVIIKQYNFHVNRGLEKTLNLHRLIENEKPWKDLISGKIPESEDGESTGSYYLPAGMVISEYNENEEVKFVFSWFFNKPWVYYPYKHYYSNFFSSAKEVAEYFIENFDRLREETRKWQEELIDPSLPDWLKDAIINSAYILSSSTWLDEKGRFGIMEGTQVGTMLSTIGGVCYETGSLPVVLMFPMLEKSTLQQLIANMREDGYIPHDLGTYSFDTPSDGTTAPPKWKDTNTTFVLMVYRYYLRTKDKEFLKNVYPYVKKAMEWIISKDKDGDGIPESDGSTDQGFDCVPIEGACSYIATVYIAALEAIIKIAEIVGDDVSYYLSLLSKAKSSLMKLFDGEKFIPWTGKPNHHNAVFSAQIFGQWWAYLLDLDDVADKSALLSALSEIYRVNGHASKYCTPNMAKEGESLDDLDSQLTSSWPRLVFSLSALGYSLGKREWLEIAKKEWDNLVDKGLMWNQPSLVHSHDGNPDNPFLDHYIGSAAPWGFTYKYALKRLVKI</sequence>
<gene>
    <name evidence="4" type="ORF">D1869_04640</name>
    <name evidence="3" type="ORF">HNQ62_002892</name>
</gene>
<dbReference type="Pfam" id="PF04685">
    <property type="entry name" value="DUF608"/>
    <property type="match status" value="1"/>
</dbReference>